<evidence type="ECO:0000256" key="4">
    <source>
        <dbReference type="HAMAP-Rule" id="MF_00213"/>
    </source>
</evidence>
<comment type="similarity">
    <text evidence="4">Belongs to the HypA/HybF family.</text>
</comment>
<dbReference type="PIRSF" id="PIRSF004761">
    <property type="entry name" value="Hydrgn_mat_HypA"/>
    <property type="match status" value="1"/>
</dbReference>
<feature type="binding site" evidence="4">
    <location>
        <position position="73"/>
    </location>
    <ligand>
        <name>Zn(2+)</name>
        <dbReference type="ChEBI" id="CHEBI:29105"/>
    </ligand>
</feature>
<dbReference type="GO" id="GO:0051604">
    <property type="term" value="P:protein maturation"/>
    <property type="evidence" value="ECO:0007669"/>
    <property type="project" value="InterPro"/>
</dbReference>
<dbReference type="GO" id="GO:0008270">
    <property type="term" value="F:zinc ion binding"/>
    <property type="evidence" value="ECO:0007669"/>
    <property type="project" value="UniProtKB-UniRule"/>
</dbReference>
<sequence length="113" mass="12272">MHETGIAQSILDVALKTAEENGAKKINNLAVRIGKMSAIDEASLRFAFDALKAGTIAENATFEYIEVPLTGRCEECGNESELEGYFVLCPKCNSGRVKILTGNELEIAYIDVD</sequence>
<proteinExistence type="inferred from homology"/>
<keyword evidence="3 4" id="KW-0862">Zinc</keyword>
<dbReference type="PANTHER" id="PTHR34535:SF3">
    <property type="entry name" value="HYDROGENASE MATURATION FACTOR HYPA"/>
    <property type="match status" value="1"/>
</dbReference>
<dbReference type="HAMAP" id="MF_00213">
    <property type="entry name" value="HypA_HybF"/>
    <property type="match status" value="1"/>
</dbReference>
<feature type="binding site" evidence="4">
    <location>
        <position position="92"/>
    </location>
    <ligand>
        <name>Zn(2+)</name>
        <dbReference type="ChEBI" id="CHEBI:29105"/>
    </ligand>
</feature>
<comment type="function">
    <text evidence="4">Involved in the maturation of [NiFe] hydrogenases. Required for nickel insertion into the metal center of the hydrogenase.</text>
</comment>
<dbReference type="Gene3D" id="3.30.2320.80">
    <property type="match status" value="1"/>
</dbReference>
<dbReference type="EMBL" id="DXAQ01000162">
    <property type="protein sequence ID" value="HIZ90430.1"/>
    <property type="molecule type" value="Genomic_DNA"/>
</dbReference>
<reference evidence="5" key="1">
    <citation type="journal article" date="2021" name="PeerJ">
        <title>Extensive microbial diversity within the chicken gut microbiome revealed by metagenomics and culture.</title>
        <authorList>
            <person name="Gilroy R."/>
            <person name="Ravi A."/>
            <person name="Getino M."/>
            <person name="Pursley I."/>
            <person name="Horton D.L."/>
            <person name="Alikhan N.F."/>
            <person name="Baker D."/>
            <person name="Gharbi K."/>
            <person name="Hall N."/>
            <person name="Watson M."/>
            <person name="Adriaenssens E.M."/>
            <person name="Foster-Nyarko E."/>
            <person name="Jarju S."/>
            <person name="Secka A."/>
            <person name="Antonio M."/>
            <person name="Oren A."/>
            <person name="Chaudhuri R.R."/>
            <person name="La Ragione R."/>
            <person name="Hildebrand F."/>
            <person name="Pallen M.J."/>
        </authorList>
    </citation>
    <scope>NUCLEOTIDE SEQUENCE</scope>
    <source>
        <strain evidence="5">ChiW4-1371</strain>
    </source>
</reference>
<evidence type="ECO:0000256" key="2">
    <source>
        <dbReference type="ARBA" id="ARBA00022723"/>
    </source>
</evidence>
<comment type="caution">
    <text evidence="5">The sequence shown here is derived from an EMBL/GenBank/DDBJ whole genome shotgun (WGS) entry which is preliminary data.</text>
</comment>
<dbReference type="Pfam" id="PF01155">
    <property type="entry name" value="HypA"/>
    <property type="match status" value="1"/>
</dbReference>
<keyword evidence="1 4" id="KW-0533">Nickel</keyword>
<dbReference type="PANTHER" id="PTHR34535">
    <property type="entry name" value="HYDROGENASE MATURATION FACTOR HYPA"/>
    <property type="match status" value="1"/>
</dbReference>
<feature type="binding site" evidence="4">
    <location>
        <position position="2"/>
    </location>
    <ligand>
        <name>Ni(2+)</name>
        <dbReference type="ChEBI" id="CHEBI:49786"/>
    </ligand>
</feature>
<name>A0A9D2GX92_9BACT</name>
<accession>A0A9D2GX92</accession>
<evidence type="ECO:0000313" key="5">
    <source>
        <dbReference type="EMBL" id="HIZ90430.1"/>
    </source>
</evidence>
<dbReference type="InterPro" id="IPR000688">
    <property type="entry name" value="HypA/HybF"/>
</dbReference>
<feature type="binding site" evidence="4">
    <location>
        <position position="76"/>
    </location>
    <ligand>
        <name>Zn(2+)</name>
        <dbReference type="ChEBI" id="CHEBI:29105"/>
    </ligand>
</feature>
<evidence type="ECO:0000313" key="6">
    <source>
        <dbReference type="Proteomes" id="UP000824176"/>
    </source>
</evidence>
<feature type="binding site" evidence="4">
    <location>
        <position position="89"/>
    </location>
    <ligand>
        <name>Zn(2+)</name>
        <dbReference type="ChEBI" id="CHEBI:29105"/>
    </ligand>
</feature>
<dbReference type="AlphaFoldDB" id="A0A9D2GX92"/>
<dbReference type="Proteomes" id="UP000824176">
    <property type="component" value="Unassembled WGS sequence"/>
</dbReference>
<reference evidence="5" key="2">
    <citation type="submission" date="2021-04" db="EMBL/GenBank/DDBJ databases">
        <authorList>
            <person name="Gilroy R."/>
        </authorList>
    </citation>
    <scope>NUCLEOTIDE SEQUENCE</scope>
    <source>
        <strain evidence="5">ChiW4-1371</strain>
    </source>
</reference>
<gene>
    <name evidence="4 5" type="primary">hypA</name>
    <name evidence="5" type="ORF">H9804_10840</name>
</gene>
<dbReference type="GO" id="GO:0016151">
    <property type="term" value="F:nickel cation binding"/>
    <property type="evidence" value="ECO:0007669"/>
    <property type="project" value="UniProtKB-UniRule"/>
</dbReference>
<evidence type="ECO:0000256" key="3">
    <source>
        <dbReference type="ARBA" id="ARBA00022833"/>
    </source>
</evidence>
<protein>
    <recommendedName>
        <fullName evidence="4">Hydrogenase maturation factor HypA</fullName>
    </recommendedName>
</protein>
<organism evidence="5 6">
    <name type="scientific">Candidatus Mucispirillum faecigallinarum</name>
    <dbReference type="NCBI Taxonomy" id="2838699"/>
    <lineage>
        <taxon>Bacteria</taxon>
        <taxon>Pseudomonadati</taxon>
        <taxon>Deferribacterota</taxon>
        <taxon>Deferribacteres</taxon>
        <taxon>Deferribacterales</taxon>
        <taxon>Mucispirillaceae</taxon>
        <taxon>Mucispirillum</taxon>
    </lineage>
</organism>
<dbReference type="NCBIfam" id="TIGR00100">
    <property type="entry name" value="hypA"/>
    <property type="match status" value="1"/>
</dbReference>
<evidence type="ECO:0000256" key="1">
    <source>
        <dbReference type="ARBA" id="ARBA00022596"/>
    </source>
</evidence>
<keyword evidence="2 4" id="KW-0479">Metal-binding</keyword>